<dbReference type="Pfam" id="PF01558">
    <property type="entry name" value="POR"/>
    <property type="match status" value="1"/>
</dbReference>
<feature type="domain" description="Pyruvate/ketoisovalerate oxidoreductase catalytic" evidence="2">
    <location>
        <begin position="11"/>
        <end position="186"/>
    </location>
</feature>
<dbReference type="EMBL" id="FRAD01000003">
    <property type="protein sequence ID" value="SHJ48957.1"/>
    <property type="molecule type" value="Genomic_DNA"/>
</dbReference>
<evidence type="ECO:0000259" key="2">
    <source>
        <dbReference type="Pfam" id="PF01558"/>
    </source>
</evidence>
<evidence type="ECO:0000256" key="1">
    <source>
        <dbReference type="ARBA" id="ARBA00023002"/>
    </source>
</evidence>
<keyword evidence="3" id="KW-0670">Pyruvate</keyword>
<reference evidence="3 4" key="1">
    <citation type="submission" date="2016-11" db="EMBL/GenBank/DDBJ databases">
        <authorList>
            <person name="Jaros S."/>
            <person name="Januszkiewicz K."/>
            <person name="Wedrychowicz H."/>
        </authorList>
    </citation>
    <scope>NUCLEOTIDE SEQUENCE [LARGE SCALE GENOMIC DNA]</scope>
    <source>
        <strain evidence="3 4">DSM 3090</strain>
    </source>
</reference>
<dbReference type="InterPro" id="IPR002869">
    <property type="entry name" value="Pyrv_flavodox_OxRed_cen"/>
</dbReference>
<dbReference type="RefSeq" id="WP_072901466.1">
    <property type="nucleotide sequence ID" value="NZ_FRAD01000003.1"/>
</dbReference>
<dbReference type="AlphaFoldDB" id="A0A1M6JQH0"/>
<name>A0A1M6JQH0_9CLOT</name>
<keyword evidence="1" id="KW-0560">Oxidoreductase</keyword>
<dbReference type="Proteomes" id="UP000183952">
    <property type="component" value="Unassembled WGS sequence"/>
</dbReference>
<dbReference type="InterPro" id="IPR052198">
    <property type="entry name" value="IorB_Oxidoreductase"/>
</dbReference>
<sequence length="208" mass="23122">MSKNYILCGVGGQGIVLASKLLSHCIMDKGVQVRTAETIGMAQKGGSVVTHLKMGDKLYSSLVPKQGADVVIAFEAIEALRNLPYLKEDGVMIVHKKVITPFGKVAQEELKEENIIKELKNKVKNLYVVDGEKIYREVKSYKAVNVMMVSMVCLLGLVDITIEELKNAIEKCINPKFHNMNINVVELCKKYKGEILNENEGRATTTYC</sequence>
<keyword evidence="4" id="KW-1185">Reference proteome</keyword>
<proteinExistence type="predicted"/>
<dbReference type="InterPro" id="IPR019752">
    <property type="entry name" value="Pyrv/ketoisovalerate_OxRed_cat"/>
</dbReference>
<organism evidence="3 4">
    <name type="scientific">Hathewaya proteolytica DSM 3090</name>
    <dbReference type="NCBI Taxonomy" id="1121331"/>
    <lineage>
        <taxon>Bacteria</taxon>
        <taxon>Bacillati</taxon>
        <taxon>Bacillota</taxon>
        <taxon>Clostridia</taxon>
        <taxon>Eubacteriales</taxon>
        <taxon>Clostridiaceae</taxon>
        <taxon>Hathewaya</taxon>
    </lineage>
</organism>
<dbReference type="SUPFAM" id="SSF53323">
    <property type="entry name" value="Pyruvate-ferredoxin oxidoreductase, PFOR, domain III"/>
    <property type="match status" value="1"/>
</dbReference>
<dbReference type="OrthoDB" id="9789125at2"/>
<evidence type="ECO:0000313" key="3">
    <source>
        <dbReference type="EMBL" id="SHJ48957.1"/>
    </source>
</evidence>
<protein>
    <submittedName>
        <fullName evidence="3">Indolepyruvate ferredoxin oxidoreductase beta subunit</fullName>
    </submittedName>
</protein>
<dbReference type="PANTHER" id="PTHR43854:SF1">
    <property type="entry name" value="INDOLEPYRUVATE OXIDOREDUCTASE SUBUNIT IORB"/>
    <property type="match status" value="1"/>
</dbReference>
<evidence type="ECO:0000313" key="4">
    <source>
        <dbReference type="Proteomes" id="UP000183952"/>
    </source>
</evidence>
<dbReference type="PANTHER" id="PTHR43854">
    <property type="entry name" value="INDOLEPYRUVATE OXIDOREDUCTASE SUBUNIT IORB"/>
    <property type="match status" value="1"/>
</dbReference>
<accession>A0A1M6JQH0</accession>
<dbReference type="STRING" id="1121331.SAMN02745248_00283"/>
<dbReference type="GO" id="GO:0016903">
    <property type="term" value="F:oxidoreductase activity, acting on the aldehyde or oxo group of donors"/>
    <property type="evidence" value="ECO:0007669"/>
    <property type="project" value="InterPro"/>
</dbReference>
<dbReference type="Gene3D" id="3.40.920.10">
    <property type="entry name" value="Pyruvate-ferredoxin oxidoreductase, PFOR, domain III"/>
    <property type="match status" value="1"/>
</dbReference>
<gene>
    <name evidence="3" type="ORF">SAMN02745248_00283</name>
</gene>